<accession>A0A6J2VFB4</accession>
<dbReference type="InterPro" id="IPR038578">
    <property type="entry name" value="GT29-like_sf"/>
</dbReference>
<dbReference type="OrthoDB" id="10264956at2759"/>
<dbReference type="PIRSF" id="PIRSF005557">
    <property type="entry name" value="Sialyl_trans"/>
    <property type="match status" value="1"/>
</dbReference>
<dbReference type="GO" id="GO:0006491">
    <property type="term" value="P:N-glycan processing"/>
    <property type="evidence" value="ECO:0007669"/>
    <property type="project" value="TreeGrafter"/>
</dbReference>
<proteinExistence type="inferred from homology"/>
<evidence type="ECO:0000256" key="3">
    <source>
        <dbReference type="ARBA" id="ARBA00022676"/>
    </source>
</evidence>
<evidence type="ECO:0000313" key="13">
    <source>
        <dbReference type="Proteomes" id="UP000504632"/>
    </source>
</evidence>
<dbReference type="GO" id="GO:0009311">
    <property type="term" value="P:oligosaccharide metabolic process"/>
    <property type="evidence" value="ECO:0007669"/>
    <property type="project" value="TreeGrafter"/>
</dbReference>
<evidence type="ECO:0000256" key="10">
    <source>
        <dbReference type="ARBA" id="ARBA00023157"/>
    </source>
</evidence>
<comment type="subcellular location">
    <subcellularLocation>
        <location evidence="1">Golgi apparatus membrane</location>
        <topology evidence="1">Single-pass type II membrane protein</topology>
    </subcellularLocation>
</comment>
<dbReference type="InterPro" id="IPR012163">
    <property type="entry name" value="Sialyl_trans"/>
</dbReference>
<dbReference type="InterPro" id="IPR001675">
    <property type="entry name" value="Glyco_trans_29"/>
</dbReference>
<keyword evidence="7" id="KW-1133">Transmembrane helix</keyword>
<evidence type="ECO:0000256" key="12">
    <source>
        <dbReference type="PIRSR" id="PIRSR005557-2"/>
    </source>
</evidence>
<organism evidence="13 14">
    <name type="scientific">Chanos chanos</name>
    <name type="common">Milkfish</name>
    <name type="synonym">Mugil chanos</name>
    <dbReference type="NCBI Taxonomy" id="29144"/>
    <lineage>
        <taxon>Eukaryota</taxon>
        <taxon>Metazoa</taxon>
        <taxon>Chordata</taxon>
        <taxon>Craniata</taxon>
        <taxon>Vertebrata</taxon>
        <taxon>Euteleostomi</taxon>
        <taxon>Actinopterygii</taxon>
        <taxon>Neopterygii</taxon>
        <taxon>Teleostei</taxon>
        <taxon>Ostariophysi</taxon>
        <taxon>Gonorynchiformes</taxon>
        <taxon>Chanidae</taxon>
        <taxon>Chanos</taxon>
    </lineage>
</organism>
<evidence type="ECO:0000256" key="7">
    <source>
        <dbReference type="ARBA" id="ARBA00022989"/>
    </source>
</evidence>
<evidence type="ECO:0000313" key="14">
    <source>
        <dbReference type="RefSeq" id="XP_030630829.1"/>
    </source>
</evidence>
<evidence type="ECO:0000256" key="4">
    <source>
        <dbReference type="ARBA" id="ARBA00022679"/>
    </source>
</evidence>
<keyword evidence="3" id="KW-0328">Glycosyltransferase</keyword>
<evidence type="ECO:0000256" key="2">
    <source>
        <dbReference type="ARBA" id="ARBA00006003"/>
    </source>
</evidence>
<evidence type="ECO:0000256" key="5">
    <source>
        <dbReference type="ARBA" id="ARBA00022692"/>
    </source>
</evidence>
<dbReference type="PANTHER" id="PTHR11987">
    <property type="entry name" value="ALPHA-2,8-SIALYLTRANSFERASE"/>
    <property type="match status" value="1"/>
</dbReference>
<dbReference type="AlphaFoldDB" id="A0A6J2VFB4"/>
<keyword evidence="9" id="KW-0472">Membrane</keyword>
<keyword evidence="11" id="KW-0325">Glycoprotein</keyword>
<evidence type="ECO:0000256" key="9">
    <source>
        <dbReference type="ARBA" id="ARBA00023136"/>
    </source>
</evidence>
<evidence type="ECO:0000256" key="11">
    <source>
        <dbReference type="ARBA" id="ARBA00023180"/>
    </source>
</evidence>
<protein>
    <submittedName>
        <fullName evidence="14">Alpha-2,8-sialyltransferase 8F-like</fullName>
    </submittedName>
</protein>
<dbReference type="RefSeq" id="XP_030630829.1">
    <property type="nucleotide sequence ID" value="XM_030774969.1"/>
</dbReference>
<evidence type="ECO:0000256" key="6">
    <source>
        <dbReference type="ARBA" id="ARBA00022968"/>
    </source>
</evidence>
<dbReference type="PANTHER" id="PTHR11987:SF29">
    <property type="entry name" value="ALPHA-2,8-SIALYLTRANSFERASE 8F"/>
    <property type="match status" value="1"/>
</dbReference>
<keyword evidence="10" id="KW-1015">Disulfide bond</keyword>
<evidence type="ECO:0000256" key="8">
    <source>
        <dbReference type="ARBA" id="ARBA00023034"/>
    </source>
</evidence>
<gene>
    <name evidence="14" type="primary">LOC115812489</name>
</gene>
<sequence>MSFIQFVEDLKELLSCPPKSNLTQQELTRVRLCTCCNATGTLYLTKQNTPLNHSISYETNGRVKRRVDSDLYAMLPEVFPWSGGNLRRCAVVGSGGILKNSSCGEEINNSDFVIRFNLAPVNDSDVGVKTDLMTINPSQIRRDYKNFKKDPGPLLQDLSVYGKASILMPAFSYTFNTALSVMMHKILWPHQTVVFFSPFYLQTLHRFWKGSGLRETRLSTGFMLTSVALELCDEVHLYGFWPFGVNLNHEPIYHHYYDNAQPNRGMHKMPEEFLRLLQLHSQGALTLHLQPCL</sequence>
<comment type="similarity">
    <text evidence="2">Belongs to the glycosyltransferase 29 family.</text>
</comment>
<name>A0A6J2VFB4_CHACN</name>
<keyword evidence="4" id="KW-0808">Transferase</keyword>
<dbReference type="Pfam" id="PF00777">
    <property type="entry name" value="Glyco_transf_29"/>
    <property type="match status" value="1"/>
</dbReference>
<dbReference type="GO" id="GO:0000139">
    <property type="term" value="C:Golgi membrane"/>
    <property type="evidence" value="ECO:0007669"/>
    <property type="project" value="UniProtKB-SubCell"/>
</dbReference>
<keyword evidence="13" id="KW-1185">Reference proteome</keyword>
<keyword evidence="8" id="KW-0333">Golgi apparatus</keyword>
<dbReference type="GO" id="GO:0003828">
    <property type="term" value="F:alpha-N-acetylneuraminate alpha-2,8-sialyltransferase activity"/>
    <property type="evidence" value="ECO:0007669"/>
    <property type="project" value="TreeGrafter"/>
</dbReference>
<dbReference type="InterPro" id="IPR050943">
    <property type="entry name" value="Glycosyltr_29_Sialyltrsf"/>
</dbReference>
<dbReference type="Proteomes" id="UP000504632">
    <property type="component" value="Chromosome 5"/>
</dbReference>
<keyword evidence="5" id="KW-0812">Transmembrane</keyword>
<evidence type="ECO:0000256" key="1">
    <source>
        <dbReference type="ARBA" id="ARBA00004323"/>
    </source>
</evidence>
<feature type="disulfide bond" evidence="12">
    <location>
        <begin position="89"/>
        <end position="232"/>
    </location>
</feature>
<reference evidence="14" key="1">
    <citation type="submission" date="2025-08" db="UniProtKB">
        <authorList>
            <consortium name="RefSeq"/>
        </authorList>
    </citation>
    <scope>IDENTIFICATION</scope>
</reference>
<keyword evidence="6" id="KW-0735">Signal-anchor</keyword>
<dbReference type="GeneID" id="115812489"/>
<dbReference type="Gene3D" id="3.90.1480.20">
    <property type="entry name" value="Glycosyl transferase family 29"/>
    <property type="match status" value="1"/>
</dbReference>
<dbReference type="InParanoid" id="A0A6J2VFB4"/>